<comment type="caution">
    <text evidence="1">The sequence shown here is derived from an EMBL/GenBank/DDBJ whole genome shotgun (WGS) entry which is preliminary data.</text>
</comment>
<protein>
    <recommendedName>
        <fullName evidence="3">F-box domain-containing protein</fullName>
    </recommendedName>
</protein>
<reference evidence="1 2" key="1">
    <citation type="submission" date="2023-08" db="EMBL/GenBank/DDBJ databases">
        <title>Black Yeasts Isolated from many extreme environments.</title>
        <authorList>
            <person name="Coleine C."/>
            <person name="Stajich J.E."/>
            <person name="Selbmann L."/>
        </authorList>
    </citation>
    <scope>NUCLEOTIDE SEQUENCE [LARGE SCALE GENOMIC DNA]</scope>
    <source>
        <strain evidence="1 2">CCFEE 5885</strain>
    </source>
</reference>
<keyword evidence="2" id="KW-1185">Reference proteome</keyword>
<evidence type="ECO:0000313" key="1">
    <source>
        <dbReference type="EMBL" id="KAK5100094.1"/>
    </source>
</evidence>
<proteinExistence type="predicted"/>
<evidence type="ECO:0008006" key="3">
    <source>
        <dbReference type="Google" id="ProtNLM"/>
    </source>
</evidence>
<gene>
    <name evidence="1" type="ORF">LTR24_001159</name>
</gene>
<sequence length="463" mass="53271">MASKVTALLHLETKSEPTMILPEVLVIILQHLYNERPDTFSACLRVCQDWHKLALPIAWKDIYLGDLEVQQFVDNVTSESNLEFVRSVTTNIMKPVNVARKLQMLVALSQRLQNMPRLISFSCKISFPGSRSESYIPDSDRPTAPCSGADDRRELIYVLQNLPKTVQYLEISDYYLDHECPLHAERHICTAIAQMLPQLKGLRLNDTRVCPKLFQAVQKHCPILESISINNRFRLTRCDCETWEEPQGKSLDDTIDDVLTAAESVVDGDYLPSLRKFLIVGFIYYGDSSVVTFQNLYKADIINKSVTSYPCAVASAWQDSWWMRYKDSKTSREIDLVANAFEHQDLVEGPTWVEYGNGARLPKALQLQPRHPRKDLLLCAWYAGAIARADKFKNNEKPATKLFYWEERVQRPLLHVQTSDDLRVPRVILRETPLEEMHLDPNSDDGQEPKELEWIHMCFGWAQ</sequence>
<evidence type="ECO:0000313" key="2">
    <source>
        <dbReference type="Proteomes" id="UP001345013"/>
    </source>
</evidence>
<accession>A0ABR0KLL0</accession>
<dbReference type="EMBL" id="JAVRRG010000008">
    <property type="protein sequence ID" value="KAK5100094.1"/>
    <property type="molecule type" value="Genomic_DNA"/>
</dbReference>
<organism evidence="1 2">
    <name type="scientific">Lithohypha guttulata</name>
    <dbReference type="NCBI Taxonomy" id="1690604"/>
    <lineage>
        <taxon>Eukaryota</taxon>
        <taxon>Fungi</taxon>
        <taxon>Dikarya</taxon>
        <taxon>Ascomycota</taxon>
        <taxon>Pezizomycotina</taxon>
        <taxon>Eurotiomycetes</taxon>
        <taxon>Chaetothyriomycetidae</taxon>
        <taxon>Chaetothyriales</taxon>
        <taxon>Trichomeriaceae</taxon>
        <taxon>Lithohypha</taxon>
    </lineage>
</organism>
<name>A0ABR0KLL0_9EURO</name>
<dbReference type="Proteomes" id="UP001345013">
    <property type="component" value="Unassembled WGS sequence"/>
</dbReference>